<dbReference type="NCBIfam" id="TIGR02937">
    <property type="entry name" value="sigma70-ECF"/>
    <property type="match status" value="1"/>
</dbReference>
<dbReference type="InterPro" id="IPR013324">
    <property type="entry name" value="RNA_pol_sigma_r3/r4-like"/>
</dbReference>
<sequence length="173" mass="19702">MRDEAGFRDFVTARLAKLSGVAYLLVGDHHAAQDLVQSTLVKIARHWDRVSGVGEPEAYVRKALYHEFISSRRLSRRRELPTAEHRDRPALRDEADDAVRRLLMRQALAKLTAKQRAVIVLRFYDDLSEAGIAETLGCSVGTVKSQTHHALRRLRELAPELADLVQEQQEVRR</sequence>
<keyword evidence="5" id="KW-0804">Transcription</keyword>
<dbReference type="PANTHER" id="PTHR43133">
    <property type="entry name" value="RNA POLYMERASE ECF-TYPE SIGMA FACTO"/>
    <property type="match status" value="1"/>
</dbReference>
<dbReference type="InterPro" id="IPR013249">
    <property type="entry name" value="RNA_pol_sigma70_r4_t2"/>
</dbReference>
<dbReference type="InterPro" id="IPR039425">
    <property type="entry name" value="RNA_pol_sigma-70-like"/>
</dbReference>
<dbReference type="AlphaFoldDB" id="A0A1H3TZE3"/>
<evidence type="ECO:0000256" key="4">
    <source>
        <dbReference type="ARBA" id="ARBA00023125"/>
    </source>
</evidence>
<dbReference type="Proteomes" id="UP000199632">
    <property type="component" value="Unassembled WGS sequence"/>
</dbReference>
<dbReference type="Pfam" id="PF08281">
    <property type="entry name" value="Sigma70_r4_2"/>
    <property type="match status" value="1"/>
</dbReference>
<dbReference type="InterPro" id="IPR014325">
    <property type="entry name" value="RNA_pol_sigma-E_actinobac"/>
</dbReference>
<keyword evidence="3" id="KW-0731">Sigma factor</keyword>
<dbReference type="Gene3D" id="1.10.1740.10">
    <property type="match status" value="1"/>
</dbReference>
<dbReference type="Gene3D" id="1.10.10.10">
    <property type="entry name" value="Winged helix-like DNA-binding domain superfamily/Winged helix DNA-binding domain"/>
    <property type="match status" value="1"/>
</dbReference>
<protein>
    <submittedName>
        <fullName evidence="8">RNA polymerase sigma-70 factor, sigma-E family</fullName>
    </submittedName>
</protein>
<evidence type="ECO:0000259" key="6">
    <source>
        <dbReference type="Pfam" id="PF04542"/>
    </source>
</evidence>
<feature type="domain" description="RNA polymerase sigma-70 region 2" evidence="6">
    <location>
        <begin position="11"/>
        <end position="77"/>
    </location>
</feature>
<evidence type="ECO:0000256" key="3">
    <source>
        <dbReference type="ARBA" id="ARBA00023082"/>
    </source>
</evidence>
<dbReference type="EMBL" id="FNQB01000003">
    <property type="protein sequence ID" value="SDZ55151.1"/>
    <property type="molecule type" value="Genomic_DNA"/>
</dbReference>
<dbReference type="GO" id="GO:0016987">
    <property type="term" value="F:sigma factor activity"/>
    <property type="evidence" value="ECO:0007669"/>
    <property type="project" value="UniProtKB-KW"/>
</dbReference>
<dbReference type="CDD" id="cd06171">
    <property type="entry name" value="Sigma70_r4"/>
    <property type="match status" value="1"/>
</dbReference>
<dbReference type="InterPro" id="IPR007627">
    <property type="entry name" value="RNA_pol_sigma70_r2"/>
</dbReference>
<comment type="similarity">
    <text evidence="1">Belongs to the sigma-70 factor family. ECF subfamily.</text>
</comment>
<evidence type="ECO:0000256" key="5">
    <source>
        <dbReference type="ARBA" id="ARBA00023163"/>
    </source>
</evidence>
<dbReference type="GO" id="GO:0003677">
    <property type="term" value="F:DNA binding"/>
    <property type="evidence" value="ECO:0007669"/>
    <property type="project" value="UniProtKB-KW"/>
</dbReference>
<dbReference type="InterPro" id="IPR013325">
    <property type="entry name" value="RNA_pol_sigma_r2"/>
</dbReference>
<evidence type="ECO:0000313" key="8">
    <source>
        <dbReference type="EMBL" id="SDZ55151.1"/>
    </source>
</evidence>
<evidence type="ECO:0000256" key="2">
    <source>
        <dbReference type="ARBA" id="ARBA00023015"/>
    </source>
</evidence>
<gene>
    <name evidence="8" type="ORF">SAMN05421684_6588</name>
</gene>
<evidence type="ECO:0000256" key="1">
    <source>
        <dbReference type="ARBA" id="ARBA00010641"/>
    </source>
</evidence>
<dbReference type="RefSeq" id="WP_090800428.1">
    <property type="nucleotide sequence ID" value="NZ_BOND01000024.1"/>
</dbReference>
<dbReference type="OrthoDB" id="2046835at2"/>
<reference evidence="9" key="1">
    <citation type="submission" date="2016-10" db="EMBL/GenBank/DDBJ databases">
        <authorList>
            <person name="Varghese N."/>
            <person name="Submissions S."/>
        </authorList>
    </citation>
    <scope>NUCLEOTIDE SEQUENCE [LARGE SCALE GENOMIC DNA]</scope>
    <source>
        <strain evidence="9">DSM 44718</strain>
    </source>
</reference>
<dbReference type="NCBIfam" id="TIGR02983">
    <property type="entry name" value="SigE-fam_strep"/>
    <property type="match status" value="1"/>
</dbReference>
<dbReference type="STRING" id="137265.SAMN05421684_6588"/>
<feature type="domain" description="RNA polymerase sigma factor 70 region 4 type 2" evidence="7">
    <location>
        <begin position="103"/>
        <end position="154"/>
    </location>
</feature>
<accession>A0A1H3TZE3</accession>
<evidence type="ECO:0000313" key="9">
    <source>
        <dbReference type="Proteomes" id="UP000199632"/>
    </source>
</evidence>
<keyword evidence="9" id="KW-1185">Reference proteome</keyword>
<organism evidence="8 9">
    <name type="scientific">Asanoa ishikariensis</name>
    <dbReference type="NCBI Taxonomy" id="137265"/>
    <lineage>
        <taxon>Bacteria</taxon>
        <taxon>Bacillati</taxon>
        <taxon>Actinomycetota</taxon>
        <taxon>Actinomycetes</taxon>
        <taxon>Micromonosporales</taxon>
        <taxon>Micromonosporaceae</taxon>
        <taxon>Asanoa</taxon>
    </lineage>
</organism>
<keyword evidence="2" id="KW-0805">Transcription regulation</keyword>
<evidence type="ECO:0000259" key="7">
    <source>
        <dbReference type="Pfam" id="PF08281"/>
    </source>
</evidence>
<dbReference type="GO" id="GO:0006352">
    <property type="term" value="P:DNA-templated transcription initiation"/>
    <property type="evidence" value="ECO:0007669"/>
    <property type="project" value="InterPro"/>
</dbReference>
<dbReference type="PANTHER" id="PTHR43133:SF50">
    <property type="entry name" value="ECF RNA POLYMERASE SIGMA FACTOR SIGM"/>
    <property type="match status" value="1"/>
</dbReference>
<proteinExistence type="inferred from homology"/>
<dbReference type="SUPFAM" id="SSF88659">
    <property type="entry name" value="Sigma3 and sigma4 domains of RNA polymerase sigma factors"/>
    <property type="match status" value="1"/>
</dbReference>
<dbReference type="InterPro" id="IPR014284">
    <property type="entry name" value="RNA_pol_sigma-70_dom"/>
</dbReference>
<dbReference type="Pfam" id="PF04542">
    <property type="entry name" value="Sigma70_r2"/>
    <property type="match status" value="1"/>
</dbReference>
<dbReference type="SUPFAM" id="SSF88946">
    <property type="entry name" value="Sigma2 domain of RNA polymerase sigma factors"/>
    <property type="match status" value="1"/>
</dbReference>
<keyword evidence="4" id="KW-0238">DNA-binding</keyword>
<name>A0A1H3TZE3_9ACTN</name>
<dbReference type="InterPro" id="IPR036388">
    <property type="entry name" value="WH-like_DNA-bd_sf"/>
</dbReference>